<dbReference type="EMBL" id="FUYR01000001">
    <property type="protein sequence ID" value="SKB37505.1"/>
    <property type="molecule type" value="Genomic_DNA"/>
</dbReference>
<dbReference type="RefSeq" id="WP_079701490.1">
    <property type="nucleotide sequence ID" value="NZ_FUYR01000001.1"/>
</dbReference>
<organism evidence="1 2">
    <name type="scientific">Daejeonella lutea</name>
    <dbReference type="NCBI Taxonomy" id="572036"/>
    <lineage>
        <taxon>Bacteria</taxon>
        <taxon>Pseudomonadati</taxon>
        <taxon>Bacteroidota</taxon>
        <taxon>Sphingobacteriia</taxon>
        <taxon>Sphingobacteriales</taxon>
        <taxon>Sphingobacteriaceae</taxon>
        <taxon>Daejeonella</taxon>
    </lineage>
</organism>
<sequence length="75" mass="8851">MQEPFDIQIGAVTYSVFPEEDNTYTIFKEGKEHTHIQKDTEGVWLKLDYETDLPIFDEDAEINEIGRQINLHQHE</sequence>
<evidence type="ECO:0000313" key="2">
    <source>
        <dbReference type="Proteomes" id="UP000189981"/>
    </source>
</evidence>
<dbReference type="Proteomes" id="UP000189981">
    <property type="component" value="Unassembled WGS sequence"/>
</dbReference>
<protein>
    <submittedName>
        <fullName evidence="1">Uncharacterized protein</fullName>
    </submittedName>
</protein>
<evidence type="ECO:0000313" key="1">
    <source>
        <dbReference type="EMBL" id="SKB37505.1"/>
    </source>
</evidence>
<dbReference type="AlphaFoldDB" id="A0A1T5ARJ5"/>
<dbReference type="STRING" id="572036.SAMN05661099_0960"/>
<keyword evidence="2" id="KW-1185">Reference proteome</keyword>
<reference evidence="2" key="1">
    <citation type="submission" date="2017-02" db="EMBL/GenBank/DDBJ databases">
        <authorList>
            <person name="Varghese N."/>
            <person name="Submissions S."/>
        </authorList>
    </citation>
    <scope>NUCLEOTIDE SEQUENCE [LARGE SCALE GENOMIC DNA]</scope>
    <source>
        <strain evidence="2">DSM 22385</strain>
    </source>
</reference>
<accession>A0A1T5ARJ5</accession>
<proteinExistence type="predicted"/>
<name>A0A1T5ARJ5_9SPHI</name>
<gene>
    <name evidence="1" type="ORF">SAMN05661099_0960</name>
</gene>